<reference evidence="8 9" key="1">
    <citation type="submission" date="2014-02" db="EMBL/GenBank/DDBJ databases">
        <title>Whole genome shotgun sequence of Rhodococcus wratislaviensis NBRC 100605.</title>
        <authorList>
            <person name="Hosoyama A."/>
            <person name="Tsuchikane K."/>
            <person name="Yoshida I."/>
            <person name="Ohji S."/>
            <person name="Ichikawa N."/>
            <person name="Yamazoe A."/>
            <person name="Fujita N."/>
        </authorList>
    </citation>
    <scope>NUCLEOTIDE SEQUENCE [LARGE SCALE GENOMIC DNA]</scope>
    <source>
        <strain evidence="8 9">NBRC 100605</strain>
    </source>
</reference>
<feature type="domain" description="Glutamate/phenylalanine/leucine/valine/L-tryptophan dehydrogenase C-terminal" evidence="7">
    <location>
        <begin position="146"/>
        <end position="354"/>
    </location>
</feature>
<dbReference type="PIRSF" id="PIRSF000188">
    <property type="entry name" value="Phe_leu_dh"/>
    <property type="match status" value="1"/>
</dbReference>
<evidence type="ECO:0000313" key="9">
    <source>
        <dbReference type="Proteomes" id="UP000019491"/>
    </source>
</evidence>
<feature type="binding site" evidence="5">
    <location>
        <begin position="183"/>
        <end position="188"/>
    </location>
    <ligand>
        <name>NAD(+)</name>
        <dbReference type="ChEBI" id="CHEBI:57540"/>
    </ligand>
</feature>
<sequence>MRLDKTLCWDGELTVTRHDRETGVSFIIRLDSTRLGPAAGGTRAAQYASFGEALDDAGRLAGAMTVKMAVSNLPMGGGKSVIALPAPRNEIDQDTWERILTLHAENIDKLAGNYWTGPDVNTNSSDMDIINDTTEFVFGRSAARGGAGSSAFNTSLGVFEAMKATAVHRGLGTLDGLTVLVQGLGAVGSGVADLASQAGARLLVADTDSERLAWARQLGHAIVGIDDVLTTPCDIFAPCAMGGVLDSAVACELPASAVVGAANNVLADDAAAEILHKRDVTYAPDFVTNAGGAFHLVGREVLGWSEETVGARTRGIGDTLAEVYSLAESGDIDTDRAARILARRRIETADSAPRRANSFPEGSEMPVL</sequence>
<evidence type="ECO:0000313" key="8">
    <source>
        <dbReference type="EMBL" id="GAF49978.1"/>
    </source>
</evidence>
<dbReference type="Gene3D" id="3.40.50.720">
    <property type="entry name" value="NAD(P)-binding Rossmann-like Domain"/>
    <property type="match status" value="1"/>
</dbReference>
<evidence type="ECO:0000256" key="4">
    <source>
        <dbReference type="PIRSR" id="PIRSR000188-1"/>
    </source>
</evidence>
<dbReference type="GO" id="GO:0000166">
    <property type="term" value="F:nucleotide binding"/>
    <property type="evidence" value="ECO:0007669"/>
    <property type="project" value="UniProtKB-KW"/>
</dbReference>
<proteinExistence type="inferred from homology"/>
<dbReference type="Pfam" id="PF00208">
    <property type="entry name" value="ELFV_dehydrog"/>
    <property type="match status" value="2"/>
</dbReference>
<keyword evidence="2 6" id="KW-0560">Oxidoreductase</keyword>
<dbReference type="Proteomes" id="UP000019491">
    <property type="component" value="Unassembled WGS sequence"/>
</dbReference>
<dbReference type="PANTHER" id="PTHR42722">
    <property type="entry name" value="LEUCINE DEHYDROGENASE"/>
    <property type="match status" value="1"/>
</dbReference>
<keyword evidence="3 5" id="KW-0520">NAD</keyword>
<dbReference type="GO" id="GO:0016639">
    <property type="term" value="F:oxidoreductase activity, acting on the CH-NH2 group of donors, NAD or NADP as acceptor"/>
    <property type="evidence" value="ECO:0007669"/>
    <property type="project" value="InterPro"/>
</dbReference>
<dbReference type="InterPro" id="IPR006096">
    <property type="entry name" value="Glu/Leu/Phe/Val/Trp_DH_C"/>
</dbReference>
<dbReference type="InterPro" id="IPR006095">
    <property type="entry name" value="Glu/Leu/Phe/Val/Trp_DH"/>
</dbReference>
<evidence type="ECO:0000256" key="5">
    <source>
        <dbReference type="PIRSR" id="PIRSR000188-2"/>
    </source>
</evidence>
<dbReference type="PANTHER" id="PTHR42722:SF1">
    <property type="entry name" value="VALINE DEHYDROGENASE"/>
    <property type="match status" value="1"/>
</dbReference>
<dbReference type="SMART" id="SM00839">
    <property type="entry name" value="ELFV_dehydrog"/>
    <property type="match status" value="1"/>
</dbReference>
<keyword evidence="5" id="KW-0547">Nucleotide-binding</keyword>
<dbReference type="GO" id="GO:0006520">
    <property type="term" value="P:amino acid metabolic process"/>
    <property type="evidence" value="ECO:0007669"/>
    <property type="project" value="InterPro"/>
</dbReference>
<dbReference type="OrthoDB" id="9803297at2"/>
<organism evidence="8 9">
    <name type="scientific">Rhodococcus wratislaviensis NBRC 100605</name>
    <dbReference type="NCBI Taxonomy" id="1219028"/>
    <lineage>
        <taxon>Bacteria</taxon>
        <taxon>Bacillati</taxon>
        <taxon>Actinomycetota</taxon>
        <taxon>Actinomycetes</taxon>
        <taxon>Mycobacteriales</taxon>
        <taxon>Nocardiaceae</taxon>
        <taxon>Rhodococcus</taxon>
    </lineage>
</organism>
<evidence type="ECO:0000259" key="7">
    <source>
        <dbReference type="SMART" id="SM00839"/>
    </source>
</evidence>
<evidence type="ECO:0000256" key="3">
    <source>
        <dbReference type="ARBA" id="ARBA00023027"/>
    </source>
</evidence>
<dbReference type="InterPro" id="IPR016211">
    <property type="entry name" value="Glu/Phe/Leu/Val/Trp_DH_bac/arc"/>
</dbReference>
<dbReference type="Gene3D" id="3.40.50.10860">
    <property type="entry name" value="Leucine Dehydrogenase, chain A, domain 1"/>
    <property type="match status" value="1"/>
</dbReference>
<accession>X0Q1S9</accession>
<dbReference type="InterPro" id="IPR006097">
    <property type="entry name" value="Glu/Leu/Phe/Val/Trp_DH_dimer"/>
</dbReference>
<dbReference type="RefSeq" id="WP_052033690.1">
    <property type="nucleotide sequence ID" value="NZ_BAWF01000094.1"/>
</dbReference>
<evidence type="ECO:0000256" key="1">
    <source>
        <dbReference type="ARBA" id="ARBA00006382"/>
    </source>
</evidence>
<dbReference type="SUPFAM" id="SSF51735">
    <property type="entry name" value="NAD(P)-binding Rossmann-fold domains"/>
    <property type="match status" value="1"/>
</dbReference>
<comment type="caution">
    <text evidence="8">The sequence shown here is derived from an EMBL/GenBank/DDBJ whole genome shotgun (WGS) entry which is preliminary data.</text>
</comment>
<dbReference type="EMBL" id="BAWF01000094">
    <property type="protein sequence ID" value="GAF49978.1"/>
    <property type="molecule type" value="Genomic_DNA"/>
</dbReference>
<name>X0Q1S9_RHOWR</name>
<dbReference type="AlphaFoldDB" id="X0Q1S9"/>
<keyword evidence="9" id="KW-1185">Reference proteome</keyword>
<feature type="active site" description="Proton donor/acceptor" evidence="4">
    <location>
        <position position="79"/>
    </location>
</feature>
<dbReference type="CDD" id="cd01075">
    <property type="entry name" value="NAD_bind_Leu_Phe_Val_DH"/>
    <property type="match status" value="1"/>
</dbReference>
<evidence type="ECO:0000256" key="2">
    <source>
        <dbReference type="ARBA" id="ARBA00023002"/>
    </source>
</evidence>
<dbReference type="InterPro" id="IPR036291">
    <property type="entry name" value="NAD(P)-bd_dom_sf"/>
</dbReference>
<dbReference type="InterPro" id="IPR046346">
    <property type="entry name" value="Aminoacid_DH-like_N_sf"/>
</dbReference>
<gene>
    <name evidence="8" type="primary">pdh</name>
    <name evidence="8" type="ORF">RW1_094_00170</name>
</gene>
<dbReference type="Pfam" id="PF02812">
    <property type="entry name" value="ELFV_dehydrog_N"/>
    <property type="match status" value="1"/>
</dbReference>
<comment type="similarity">
    <text evidence="1 6">Belongs to the Glu/Leu/Phe/Val dehydrogenases family.</text>
</comment>
<dbReference type="SUPFAM" id="SSF53223">
    <property type="entry name" value="Aminoacid dehydrogenase-like, N-terminal domain"/>
    <property type="match status" value="1"/>
</dbReference>
<dbReference type="PRINTS" id="PR00082">
    <property type="entry name" value="GLFDHDRGNASE"/>
</dbReference>
<protein>
    <submittedName>
        <fullName evidence="8">Phenylalanine dehydrogenase</fullName>
    </submittedName>
</protein>
<evidence type="ECO:0000256" key="6">
    <source>
        <dbReference type="RuleBase" id="RU004417"/>
    </source>
</evidence>